<keyword evidence="3 5" id="KW-0464">Manganese</keyword>
<comment type="caution">
    <text evidence="8">The sequence shown here is derived from an EMBL/GenBank/DDBJ whole genome shotgun (WGS) entry which is preliminary data.</text>
</comment>
<comment type="cofactor">
    <cofactor evidence="5">
        <name>Mn(2+)</name>
        <dbReference type="ChEBI" id="CHEBI:29035"/>
    </cofactor>
    <text evidence="5">Binds 2 manganese ions.</text>
</comment>
<keyword evidence="5" id="KW-0963">Cytoplasm</keyword>
<dbReference type="SUPFAM" id="SSF143856">
    <property type="entry name" value="DeoB insert domain-like"/>
    <property type="match status" value="1"/>
</dbReference>
<evidence type="ECO:0000313" key="8">
    <source>
        <dbReference type="EMBL" id="HIX08162.1"/>
    </source>
</evidence>
<evidence type="ECO:0000256" key="3">
    <source>
        <dbReference type="ARBA" id="ARBA00023211"/>
    </source>
</evidence>
<feature type="binding site" evidence="5">
    <location>
        <position position="328"/>
    </location>
    <ligand>
        <name>Mn(2+)</name>
        <dbReference type="ChEBI" id="CHEBI:29035"/>
        <label>1</label>
    </ligand>
</feature>
<comment type="subcellular location">
    <subcellularLocation>
        <location evidence="5">Cytoplasm</location>
    </subcellularLocation>
</comment>
<dbReference type="HAMAP" id="MF_00740">
    <property type="entry name" value="Phosphopentomut"/>
    <property type="match status" value="1"/>
</dbReference>
<dbReference type="PIRSF" id="PIRSF001491">
    <property type="entry name" value="Ppentomutase"/>
    <property type="match status" value="1"/>
</dbReference>
<dbReference type="GO" id="GO:0006018">
    <property type="term" value="P:2-deoxyribose 1-phosphate catabolic process"/>
    <property type="evidence" value="ECO:0007669"/>
    <property type="project" value="UniProtKB-UniRule"/>
</dbReference>
<evidence type="ECO:0000256" key="2">
    <source>
        <dbReference type="ARBA" id="ARBA00022723"/>
    </source>
</evidence>
<protein>
    <recommendedName>
        <fullName evidence="5 6">Phosphopentomutase</fullName>
        <ecNumber evidence="5 6">5.4.2.7</ecNumber>
    </recommendedName>
    <alternativeName>
        <fullName evidence="5">Phosphodeoxyribomutase</fullName>
    </alternativeName>
</protein>
<evidence type="ECO:0000256" key="5">
    <source>
        <dbReference type="HAMAP-Rule" id="MF_00740"/>
    </source>
</evidence>
<feature type="binding site" evidence="5">
    <location>
        <position position="292"/>
    </location>
    <ligand>
        <name>Mn(2+)</name>
        <dbReference type="ChEBI" id="CHEBI:29035"/>
        <label>2</label>
    </ligand>
</feature>
<feature type="domain" description="Metalloenzyme" evidence="7">
    <location>
        <begin position="1"/>
        <end position="375"/>
    </location>
</feature>
<reference evidence="8" key="2">
    <citation type="submission" date="2021-04" db="EMBL/GenBank/DDBJ databases">
        <authorList>
            <person name="Gilroy R."/>
        </authorList>
    </citation>
    <scope>NUCLEOTIDE SEQUENCE</scope>
    <source>
        <strain evidence="8">811</strain>
    </source>
</reference>
<dbReference type="GO" id="GO:0009117">
    <property type="term" value="P:nucleotide metabolic process"/>
    <property type="evidence" value="ECO:0007669"/>
    <property type="project" value="UniProtKB-UniRule"/>
</dbReference>
<dbReference type="CDD" id="cd16009">
    <property type="entry name" value="PPM"/>
    <property type="match status" value="1"/>
</dbReference>
<dbReference type="InterPro" id="IPR006124">
    <property type="entry name" value="Metalloenzyme"/>
</dbReference>
<feature type="binding site" evidence="5">
    <location>
        <position position="9"/>
    </location>
    <ligand>
        <name>Mn(2+)</name>
        <dbReference type="ChEBI" id="CHEBI:29035"/>
        <label>1</label>
    </ligand>
</feature>
<evidence type="ECO:0000256" key="4">
    <source>
        <dbReference type="ARBA" id="ARBA00023235"/>
    </source>
</evidence>
<feature type="binding site" evidence="5">
    <location>
        <position position="287"/>
    </location>
    <ligand>
        <name>Mn(2+)</name>
        <dbReference type="ChEBI" id="CHEBI:29035"/>
        <label>2</label>
    </ligand>
</feature>
<dbReference type="InterPro" id="IPR010045">
    <property type="entry name" value="DeoB"/>
</dbReference>
<comment type="catalytic activity">
    <reaction evidence="5">
        <text>2-deoxy-alpha-D-ribose 1-phosphate = 2-deoxy-D-ribose 5-phosphate</text>
        <dbReference type="Rhea" id="RHEA:27658"/>
        <dbReference type="ChEBI" id="CHEBI:57259"/>
        <dbReference type="ChEBI" id="CHEBI:62877"/>
        <dbReference type="EC" id="5.4.2.7"/>
    </reaction>
</comment>
<dbReference type="GO" id="GO:0008973">
    <property type="term" value="F:phosphopentomutase activity"/>
    <property type="evidence" value="ECO:0007669"/>
    <property type="project" value="UniProtKB-UniRule"/>
</dbReference>
<dbReference type="GO" id="GO:0000287">
    <property type="term" value="F:magnesium ion binding"/>
    <property type="evidence" value="ECO:0007669"/>
    <property type="project" value="UniProtKB-UniRule"/>
</dbReference>
<evidence type="ECO:0000256" key="1">
    <source>
        <dbReference type="ARBA" id="ARBA00010373"/>
    </source>
</evidence>
<dbReference type="AlphaFoldDB" id="A0A9D1V8N7"/>
<dbReference type="SUPFAM" id="SSF53649">
    <property type="entry name" value="Alkaline phosphatase-like"/>
    <property type="match status" value="1"/>
</dbReference>
<keyword evidence="2 5" id="KW-0479">Metal-binding</keyword>
<feature type="binding site" evidence="5">
    <location>
        <position position="329"/>
    </location>
    <ligand>
        <name>Mn(2+)</name>
        <dbReference type="ChEBI" id="CHEBI:29035"/>
        <label>1</label>
    </ligand>
</feature>
<dbReference type="PANTHER" id="PTHR21110:SF0">
    <property type="entry name" value="PHOSPHOPENTOMUTASE"/>
    <property type="match status" value="1"/>
</dbReference>
<keyword evidence="4 5" id="KW-0413">Isomerase</keyword>
<comment type="similarity">
    <text evidence="1 5">Belongs to the phosphopentomutase family.</text>
</comment>
<evidence type="ECO:0000259" key="7">
    <source>
        <dbReference type="Pfam" id="PF01676"/>
    </source>
</evidence>
<dbReference type="NCBIfam" id="TIGR01696">
    <property type="entry name" value="deoB"/>
    <property type="match status" value="1"/>
</dbReference>
<dbReference type="PANTHER" id="PTHR21110">
    <property type="entry name" value="PHOSPHOPENTOMUTASE"/>
    <property type="match status" value="1"/>
</dbReference>
<organism evidence="8 9">
    <name type="scientific">Candidatus Borkfalkia faecipullorum</name>
    <dbReference type="NCBI Taxonomy" id="2838510"/>
    <lineage>
        <taxon>Bacteria</taxon>
        <taxon>Bacillati</taxon>
        <taxon>Bacillota</taxon>
        <taxon>Clostridia</taxon>
        <taxon>Christensenellales</taxon>
        <taxon>Christensenellaceae</taxon>
        <taxon>Candidatus Borkfalkia</taxon>
    </lineage>
</organism>
<dbReference type="InterPro" id="IPR017850">
    <property type="entry name" value="Alkaline_phosphatase_core_sf"/>
</dbReference>
<dbReference type="Gene3D" id="3.40.720.10">
    <property type="entry name" value="Alkaline Phosphatase, subunit A"/>
    <property type="match status" value="1"/>
</dbReference>
<comment type="function">
    <text evidence="5">Isomerase that catalyzes the conversion of deoxy-ribose 1-phosphate (dRib-1-P) and ribose 1-phosphate (Rib-1-P) to deoxy-ribose 5-phosphate (dRib-5-P) and ribose 5-phosphate (Rib-5-P), respectively.</text>
</comment>
<comment type="pathway">
    <text evidence="5">Carbohydrate degradation; 2-deoxy-D-ribose 1-phosphate degradation; D-glyceraldehyde 3-phosphate and acetaldehyde from 2-deoxy-alpha-D-ribose 1-phosphate: step 1/2.</text>
</comment>
<evidence type="ECO:0000256" key="6">
    <source>
        <dbReference type="NCBIfam" id="TIGR01696"/>
    </source>
</evidence>
<gene>
    <name evidence="5" type="primary">deoB</name>
    <name evidence="8" type="ORF">H9741_06815</name>
</gene>
<evidence type="ECO:0000313" key="9">
    <source>
        <dbReference type="Proteomes" id="UP000824204"/>
    </source>
</evidence>
<dbReference type="GO" id="GO:0043094">
    <property type="term" value="P:metabolic compound salvage"/>
    <property type="evidence" value="ECO:0007669"/>
    <property type="project" value="UniProtKB-UniRule"/>
</dbReference>
<dbReference type="Pfam" id="PF01676">
    <property type="entry name" value="Metalloenzyme"/>
    <property type="match status" value="1"/>
</dbReference>
<dbReference type="NCBIfam" id="NF003766">
    <property type="entry name" value="PRK05362.1"/>
    <property type="match status" value="1"/>
</dbReference>
<dbReference type="GO" id="GO:0030145">
    <property type="term" value="F:manganese ion binding"/>
    <property type="evidence" value="ECO:0007669"/>
    <property type="project" value="UniProtKB-UniRule"/>
</dbReference>
<dbReference type="InterPro" id="IPR024052">
    <property type="entry name" value="Phosphopentomutase_DeoB_cap_sf"/>
</dbReference>
<comment type="catalytic activity">
    <reaction evidence="5">
        <text>alpha-D-ribose 1-phosphate = D-ribose 5-phosphate</text>
        <dbReference type="Rhea" id="RHEA:18793"/>
        <dbReference type="ChEBI" id="CHEBI:57720"/>
        <dbReference type="ChEBI" id="CHEBI:78346"/>
        <dbReference type="EC" id="5.4.2.7"/>
    </reaction>
</comment>
<sequence>MRTFLVVIDSFGIGAMPDAAEFGDEGSDTYGNIVRETGLVLPNLVSYGLNNIDGVAKVFPNGNKLEGIQNPIGAYARLSEKTHAKDTTAGHYEMAGLVLAHPFRVFPNAFPENVVKMIENAAGVQFMGNEVASGTEIIQRLGEEHLKTARPILYTSQDSVLQIAADTSVIPLQRLYEICEKVRAVMTGEFAVGRVIARPFVHANGKFTRTEDRKDYALEPPGETLLDRLYQKGVRVVSVGKIADIFCGRGISESHHTGNNEEGLEVLLQLSETLSDGFVFVNLVDTDMLYGHRNNVLGYAQALKEIDEKLDIVYKNLQSDDLLLITADHGCDPTTPSTDHSREYVPLLILGEKIGPKNLGTVRGFDCIADLIAVRYGLQKNSELYQKLSGGAK</sequence>
<proteinExistence type="inferred from homology"/>
<reference evidence="8" key="1">
    <citation type="journal article" date="2021" name="PeerJ">
        <title>Extensive microbial diversity within the chicken gut microbiome revealed by metagenomics and culture.</title>
        <authorList>
            <person name="Gilroy R."/>
            <person name="Ravi A."/>
            <person name="Getino M."/>
            <person name="Pursley I."/>
            <person name="Horton D.L."/>
            <person name="Alikhan N.F."/>
            <person name="Baker D."/>
            <person name="Gharbi K."/>
            <person name="Hall N."/>
            <person name="Watson M."/>
            <person name="Adriaenssens E.M."/>
            <person name="Foster-Nyarko E."/>
            <person name="Jarju S."/>
            <person name="Secka A."/>
            <person name="Antonio M."/>
            <person name="Oren A."/>
            <person name="Chaudhuri R.R."/>
            <person name="La Ragione R."/>
            <person name="Hildebrand F."/>
            <person name="Pallen M.J."/>
        </authorList>
    </citation>
    <scope>NUCLEOTIDE SEQUENCE</scope>
    <source>
        <strain evidence="8">811</strain>
    </source>
</reference>
<dbReference type="GO" id="GO:0005829">
    <property type="term" value="C:cytosol"/>
    <property type="evidence" value="ECO:0007669"/>
    <property type="project" value="TreeGrafter"/>
</dbReference>
<dbReference type="Gene3D" id="3.30.70.1250">
    <property type="entry name" value="Phosphopentomutase"/>
    <property type="match status" value="1"/>
</dbReference>
<name>A0A9D1V8N7_9FIRM</name>
<accession>A0A9D1V8N7</accession>
<feature type="binding site" evidence="5">
    <location>
        <position position="340"/>
    </location>
    <ligand>
        <name>Mn(2+)</name>
        <dbReference type="ChEBI" id="CHEBI:29035"/>
        <label>2</label>
    </ligand>
</feature>
<dbReference type="EMBL" id="DXFX01000085">
    <property type="protein sequence ID" value="HIX08162.1"/>
    <property type="molecule type" value="Genomic_DNA"/>
</dbReference>
<dbReference type="EC" id="5.4.2.7" evidence="5 6"/>
<dbReference type="Proteomes" id="UP000824204">
    <property type="component" value="Unassembled WGS sequence"/>
</dbReference>